<keyword evidence="1" id="KW-0812">Transmembrane</keyword>
<keyword evidence="3" id="KW-0418">Kinase</keyword>
<dbReference type="EMBL" id="JBHTMV010000001">
    <property type="protein sequence ID" value="MFD1292290.1"/>
    <property type="molecule type" value="Genomic_DNA"/>
</dbReference>
<evidence type="ECO:0000256" key="1">
    <source>
        <dbReference type="SAM" id="Phobius"/>
    </source>
</evidence>
<keyword evidence="1" id="KW-1133">Transmembrane helix</keyword>
<proteinExistence type="predicted"/>
<feature type="transmembrane region" description="Helical" evidence="1">
    <location>
        <begin position="39"/>
        <end position="60"/>
    </location>
</feature>
<reference evidence="4" key="1">
    <citation type="journal article" date="2019" name="Int. J. Syst. Evol. Microbiol.">
        <title>The Global Catalogue of Microorganisms (GCM) 10K type strain sequencing project: providing services to taxonomists for standard genome sequencing and annotation.</title>
        <authorList>
            <consortium name="The Broad Institute Genomics Platform"/>
            <consortium name="The Broad Institute Genome Sequencing Center for Infectious Disease"/>
            <person name="Wu L."/>
            <person name="Ma J."/>
        </authorList>
    </citation>
    <scope>NUCLEOTIDE SEQUENCE [LARGE SCALE GENOMIC DNA]</scope>
    <source>
        <strain evidence="4">CCUG 62221</strain>
    </source>
</reference>
<dbReference type="RefSeq" id="WP_386806815.1">
    <property type="nucleotide sequence ID" value="NZ_JBHTMV010000001.1"/>
</dbReference>
<dbReference type="Proteomes" id="UP001597241">
    <property type="component" value="Unassembled WGS sequence"/>
</dbReference>
<comment type="caution">
    <text evidence="3">The sequence shown here is derived from an EMBL/GenBank/DDBJ whole genome shotgun (WGS) entry which is preliminary data.</text>
</comment>
<feature type="transmembrane region" description="Helical" evidence="1">
    <location>
        <begin position="72"/>
        <end position="91"/>
    </location>
</feature>
<dbReference type="GO" id="GO:0004673">
    <property type="term" value="F:protein histidine kinase activity"/>
    <property type="evidence" value="ECO:0007669"/>
    <property type="project" value="UniProtKB-EC"/>
</dbReference>
<organism evidence="3 4">
    <name type="scientific">Lutibacter holmesii</name>
    <dbReference type="NCBI Taxonomy" id="1137985"/>
    <lineage>
        <taxon>Bacteria</taxon>
        <taxon>Pseudomonadati</taxon>
        <taxon>Bacteroidota</taxon>
        <taxon>Flavobacteriia</taxon>
        <taxon>Flavobacteriales</taxon>
        <taxon>Flavobacteriaceae</taxon>
        <taxon>Lutibacter</taxon>
    </lineage>
</organism>
<dbReference type="PANTHER" id="PTHR34220:SF7">
    <property type="entry name" value="SENSOR HISTIDINE KINASE YPDA"/>
    <property type="match status" value="1"/>
</dbReference>
<dbReference type="InterPro" id="IPR036890">
    <property type="entry name" value="HATPase_C_sf"/>
</dbReference>
<sequence>MKKSLKNINPIILHVLCWAVFILINISAFYNRFLEFPDVLFYAKICVEVVLFYLNFSVLVPKLLLNNKILEYVFTAFIVVFLSVFLIDYYIEPKIPGPPARFEVPRMIVDQGIRPEKGPFNPFSIFASMLLLAVGTCIRLVMEWYKNEKIKKEIELQRVHTEISFLKAQLNPHFLFNSLNSIYSLANKKSDDTKEAIITLAELMRYMIYETDKELVPLQDELNYIKNYISLQNLRLKDSSGVRVNIYGRIEHKIEPLLLISFIENAFKYGTDFNGKTDIRIRIEVKNDNLDFEVSNYVSIHKKDSQNSGVGLKNVVNRLNLQYPKSHTLTFTEENKQYKVKLLLKLKV</sequence>
<evidence type="ECO:0000259" key="2">
    <source>
        <dbReference type="Pfam" id="PF06580"/>
    </source>
</evidence>
<dbReference type="Pfam" id="PF06580">
    <property type="entry name" value="His_kinase"/>
    <property type="match status" value="1"/>
</dbReference>
<dbReference type="PANTHER" id="PTHR34220">
    <property type="entry name" value="SENSOR HISTIDINE KINASE YPDA"/>
    <property type="match status" value="1"/>
</dbReference>
<feature type="domain" description="Signal transduction histidine kinase internal region" evidence="2">
    <location>
        <begin position="162"/>
        <end position="238"/>
    </location>
</feature>
<dbReference type="Gene3D" id="3.30.565.10">
    <property type="entry name" value="Histidine kinase-like ATPase, C-terminal domain"/>
    <property type="match status" value="1"/>
</dbReference>
<keyword evidence="1" id="KW-0472">Membrane</keyword>
<dbReference type="InterPro" id="IPR050640">
    <property type="entry name" value="Bact_2-comp_sensor_kinase"/>
</dbReference>
<evidence type="ECO:0000313" key="4">
    <source>
        <dbReference type="Proteomes" id="UP001597241"/>
    </source>
</evidence>
<name>A0ABW3WJQ4_9FLAO</name>
<dbReference type="EC" id="2.7.13.3" evidence="3"/>
<feature type="transmembrane region" description="Helical" evidence="1">
    <location>
        <begin position="12"/>
        <end position="33"/>
    </location>
</feature>
<gene>
    <name evidence="3" type="ORF">ACFQ5N_00455</name>
</gene>
<keyword evidence="4" id="KW-1185">Reference proteome</keyword>
<accession>A0ABW3WJQ4</accession>
<keyword evidence="3" id="KW-0808">Transferase</keyword>
<evidence type="ECO:0000313" key="3">
    <source>
        <dbReference type="EMBL" id="MFD1292290.1"/>
    </source>
</evidence>
<dbReference type="InterPro" id="IPR010559">
    <property type="entry name" value="Sig_transdc_His_kin_internal"/>
</dbReference>
<protein>
    <submittedName>
        <fullName evidence="3">Sensor histidine kinase</fullName>
        <ecNumber evidence="3">2.7.13.3</ecNumber>
    </submittedName>
</protein>
<feature type="transmembrane region" description="Helical" evidence="1">
    <location>
        <begin position="123"/>
        <end position="142"/>
    </location>
</feature>